<evidence type="ECO:0000313" key="1">
    <source>
        <dbReference type="EMBL" id="MFC3101037.1"/>
    </source>
</evidence>
<dbReference type="EMBL" id="JBHRSU010000029">
    <property type="protein sequence ID" value="MFC3101037.1"/>
    <property type="molecule type" value="Genomic_DNA"/>
</dbReference>
<dbReference type="Proteomes" id="UP001595378">
    <property type="component" value="Unassembled WGS sequence"/>
</dbReference>
<accession>A0ABV7EH61</accession>
<organism evidence="1 2">
    <name type="scientific">Alteraurantiacibacter lauratis</name>
    <dbReference type="NCBI Taxonomy" id="2054627"/>
    <lineage>
        <taxon>Bacteria</taxon>
        <taxon>Pseudomonadati</taxon>
        <taxon>Pseudomonadota</taxon>
        <taxon>Alphaproteobacteria</taxon>
        <taxon>Sphingomonadales</taxon>
        <taxon>Erythrobacteraceae</taxon>
        <taxon>Alteraurantiacibacter</taxon>
    </lineage>
</organism>
<sequence length="314" mass="33329">MTMHFADLARTAASDGTIGDAEVQALRAAGWADGRICRAEAEAILAANAAIADPSPAWSDFFVEALRNFVLNGTPPCGYASAEEAAWLIAMVSADGRVSSLTELELLVQIIEGGLGVPHSLKHYVLGVVEAEVLTGTGPLRCGGELSATHVTEAEARLIRRVIFGSASDRPAAVSRSEAEMLFRLKDATLHQANAPEFERLFVQGVGNYLLGYASASAHVSRERMLELEAFVADNRPQVGRFMGAMAKAAPSAFGVIFGRKTDALPSRAAQVAEAAEFTAVERDWLDAMMAANGEVDAYDRALLAFLAEETGEA</sequence>
<proteinExistence type="predicted"/>
<name>A0ABV7EH61_9SPHN</name>
<evidence type="ECO:0008006" key="3">
    <source>
        <dbReference type="Google" id="ProtNLM"/>
    </source>
</evidence>
<comment type="caution">
    <text evidence="1">The sequence shown here is derived from an EMBL/GenBank/DDBJ whole genome shotgun (WGS) entry which is preliminary data.</text>
</comment>
<dbReference type="RefSeq" id="WP_336919823.1">
    <property type="nucleotide sequence ID" value="NZ_JBANRN010000012.1"/>
</dbReference>
<keyword evidence="2" id="KW-1185">Reference proteome</keyword>
<reference evidence="2" key="1">
    <citation type="journal article" date="2019" name="Int. J. Syst. Evol. Microbiol.">
        <title>The Global Catalogue of Microorganisms (GCM) 10K type strain sequencing project: providing services to taxonomists for standard genome sequencing and annotation.</title>
        <authorList>
            <consortium name="The Broad Institute Genomics Platform"/>
            <consortium name="The Broad Institute Genome Sequencing Center for Infectious Disease"/>
            <person name="Wu L."/>
            <person name="Ma J."/>
        </authorList>
    </citation>
    <scope>NUCLEOTIDE SEQUENCE [LARGE SCALE GENOMIC DNA]</scope>
    <source>
        <strain evidence="2">KCTC 52606</strain>
    </source>
</reference>
<gene>
    <name evidence="1" type="ORF">ACFODK_09055</name>
</gene>
<protein>
    <recommendedName>
        <fullName evidence="3">DUF4375 domain-containing protein</fullName>
    </recommendedName>
</protein>
<evidence type="ECO:0000313" key="2">
    <source>
        <dbReference type="Proteomes" id="UP001595378"/>
    </source>
</evidence>